<dbReference type="InterPro" id="IPR057327">
    <property type="entry name" value="Vts1_dom"/>
</dbReference>
<protein>
    <recommendedName>
        <fullName evidence="5">SAM domain-containing protein</fullName>
    </recommendedName>
</protein>
<dbReference type="Proteomes" id="UP000054564">
    <property type="component" value="Unassembled WGS sequence"/>
</dbReference>
<feature type="compositionally biased region" description="Polar residues" evidence="4">
    <location>
        <begin position="499"/>
        <end position="525"/>
    </location>
</feature>
<dbReference type="SUPFAM" id="SSF47769">
    <property type="entry name" value="SAM/Pointed domain"/>
    <property type="match status" value="1"/>
</dbReference>
<dbReference type="EMBL" id="AJIL01000039">
    <property type="protein sequence ID" value="KNF00200.1"/>
    <property type="molecule type" value="Genomic_DNA"/>
</dbReference>
<name>A0A0L0VMF5_9BASI</name>
<evidence type="ECO:0000256" key="2">
    <source>
        <dbReference type="ARBA" id="ARBA00022490"/>
    </source>
</evidence>
<feature type="compositionally biased region" description="Basic and acidic residues" evidence="4">
    <location>
        <begin position="785"/>
        <end position="797"/>
    </location>
</feature>
<keyword evidence="2" id="KW-0963">Cytoplasm</keyword>
<feature type="compositionally biased region" description="Polar residues" evidence="4">
    <location>
        <begin position="33"/>
        <end position="43"/>
    </location>
</feature>
<reference evidence="7" key="1">
    <citation type="submission" date="2014-03" db="EMBL/GenBank/DDBJ databases">
        <title>The Genome Sequence of Puccinia striiformis f. sp. tritici PST-78.</title>
        <authorList>
            <consortium name="The Broad Institute Genome Sequencing Platform"/>
            <person name="Cuomo C."/>
            <person name="Hulbert S."/>
            <person name="Chen X."/>
            <person name="Walker B."/>
            <person name="Young S.K."/>
            <person name="Zeng Q."/>
            <person name="Gargeya S."/>
            <person name="Fitzgerald M."/>
            <person name="Haas B."/>
            <person name="Abouelleil A."/>
            <person name="Alvarado L."/>
            <person name="Arachchi H.M."/>
            <person name="Berlin A.M."/>
            <person name="Chapman S.B."/>
            <person name="Goldberg J."/>
            <person name="Griggs A."/>
            <person name="Gujja S."/>
            <person name="Hansen M."/>
            <person name="Howarth C."/>
            <person name="Imamovic A."/>
            <person name="Larimer J."/>
            <person name="McCowan C."/>
            <person name="Montmayeur A."/>
            <person name="Murphy C."/>
            <person name="Neiman D."/>
            <person name="Pearson M."/>
            <person name="Priest M."/>
            <person name="Roberts A."/>
            <person name="Saif S."/>
            <person name="Shea T."/>
            <person name="Sisk P."/>
            <person name="Sykes S."/>
            <person name="Wortman J."/>
            <person name="Nusbaum C."/>
            <person name="Birren B."/>
        </authorList>
    </citation>
    <scope>NUCLEOTIDE SEQUENCE [LARGE SCALE GENOMIC DNA]</scope>
    <source>
        <strain evidence="7">race PST-78</strain>
    </source>
</reference>
<feature type="compositionally biased region" description="Low complexity" evidence="4">
    <location>
        <begin position="1"/>
        <end position="26"/>
    </location>
</feature>
<evidence type="ECO:0000256" key="3">
    <source>
        <dbReference type="ARBA" id="ARBA00022884"/>
    </source>
</evidence>
<feature type="compositionally biased region" description="Polar residues" evidence="4">
    <location>
        <begin position="532"/>
        <end position="550"/>
    </location>
</feature>
<feature type="region of interest" description="Disordered" evidence="4">
    <location>
        <begin position="284"/>
        <end position="442"/>
    </location>
</feature>
<feature type="compositionally biased region" description="Polar residues" evidence="4">
    <location>
        <begin position="299"/>
        <end position="310"/>
    </location>
</feature>
<evidence type="ECO:0000313" key="7">
    <source>
        <dbReference type="Proteomes" id="UP000054564"/>
    </source>
</evidence>
<dbReference type="OrthoDB" id="2155283at2759"/>
<dbReference type="STRING" id="1165861.A0A0L0VMF5"/>
<feature type="region of interest" description="Disordered" evidence="4">
    <location>
        <begin position="1"/>
        <end position="91"/>
    </location>
</feature>
<feature type="compositionally biased region" description="Polar residues" evidence="4">
    <location>
        <begin position="318"/>
        <end position="350"/>
    </location>
</feature>
<feature type="compositionally biased region" description="Low complexity" evidence="4">
    <location>
        <begin position="417"/>
        <end position="428"/>
    </location>
</feature>
<feature type="region of interest" description="Disordered" evidence="4">
    <location>
        <begin position="671"/>
        <end position="711"/>
    </location>
</feature>
<dbReference type="InterPro" id="IPR013761">
    <property type="entry name" value="SAM/pointed_sf"/>
</dbReference>
<dbReference type="AlphaFoldDB" id="A0A0L0VMF5"/>
<dbReference type="PROSITE" id="PS50105">
    <property type="entry name" value="SAM_DOMAIN"/>
    <property type="match status" value="1"/>
</dbReference>
<dbReference type="GO" id="GO:0003729">
    <property type="term" value="F:mRNA binding"/>
    <property type="evidence" value="ECO:0007669"/>
    <property type="project" value="TreeGrafter"/>
</dbReference>
<dbReference type="SMART" id="SM00454">
    <property type="entry name" value="SAM"/>
    <property type="match status" value="1"/>
</dbReference>
<feature type="compositionally biased region" description="Low complexity" evidence="4">
    <location>
        <begin position="483"/>
        <end position="498"/>
    </location>
</feature>
<feature type="compositionally biased region" description="Polar residues" evidence="4">
    <location>
        <begin position="687"/>
        <end position="703"/>
    </location>
</feature>
<dbReference type="GO" id="GO:0000289">
    <property type="term" value="P:nuclear-transcribed mRNA poly(A) tail shortening"/>
    <property type="evidence" value="ECO:0007669"/>
    <property type="project" value="TreeGrafter"/>
</dbReference>
<dbReference type="Gene3D" id="1.10.150.50">
    <property type="entry name" value="Transcription Factor, Ets-1"/>
    <property type="match status" value="1"/>
</dbReference>
<dbReference type="InterPro" id="IPR050897">
    <property type="entry name" value="SMAUG/VTS1_RNA-bind"/>
</dbReference>
<feature type="compositionally biased region" description="Polar residues" evidence="4">
    <location>
        <begin position="821"/>
        <end position="835"/>
    </location>
</feature>
<evidence type="ECO:0000256" key="4">
    <source>
        <dbReference type="SAM" id="MobiDB-lite"/>
    </source>
</evidence>
<dbReference type="InterPro" id="IPR001660">
    <property type="entry name" value="SAM"/>
</dbReference>
<dbReference type="PANTHER" id="PTHR12515">
    <property type="entry name" value="STERILE ALPHA MOTIF DOMAIN CONTAINING PROTEIN 4-RELATED"/>
    <property type="match status" value="1"/>
</dbReference>
<dbReference type="GO" id="GO:0000932">
    <property type="term" value="C:P-body"/>
    <property type="evidence" value="ECO:0007669"/>
    <property type="project" value="TreeGrafter"/>
</dbReference>
<organism evidence="6 7">
    <name type="scientific">Puccinia striiformis f. sp. tritici PST-78</name>
    <dbReference type="NCBI Taxonomy" id="1165861"/>
    <lineage>
        <taxon>Eukaryota</taxon>
        <taxon>Fungi</taxon>
        <taxon>Dikarya</taxon>
        <taxon>Basidiomycota</taxon>
        <taxon>Pucciniomycotina</taxon>
        <taxon>Pucciniomycetes</taxon>
        <taxon>Pucciniales</taxon>
        <taxon>Pucciniaceae</taxon>
        <taxon>Puccinia</taxon>
    </lineage>
</organism>
<keyword evidence="7" id="KW-1185">Reference proteome</keyword>
<evidence type="ECO:0000256" key="1">
    <source>
        <dbReference type="ARBA" id="ARBA00004496"/>
    </source>
</evidence>
<comment type="subcellular location">
    <subcellularLocation>
        <location evidence="1">Cytoplasm</location>
    </subcellularLocation>
</comment>
<dbReference type="PANTHER" id="PTHR12515:SF5">
    <property type="entry name" value="PROTEIN SMAUG"/>
    <property type="match status" value="1"/>
</dbReference>
<keyword evidence="3" id="KW-0694">RNA-binding</keyword>
<evidence type="ECO:0000313" key="6">
    <source>
        <dbReference type="EMBL" id="KNF00200.1"/>
    </source>
</evidence>
<evidence type="ECO:0000259" key="5">
    <source>
        <dbReference type="PROSITE" id="PS50105"/>
    </source>
</evidence>
<feature type="compositionally biased region" description="Pro residues" evidence="4">
    <location>
        <begin position="72"/>
        <end position="81"/>
    </location>
</feature>
<proteinExistence type="predicted"/>
<accession>A0A0L0VMF5</accession>
<comment type="caution">
    <text evidence="6">The sequence shown here is derived from an EMBL/GenBank/DDBJ whole genome shotgun (WGS) entry which is preliminary data.</text>
</comment>
<dbReference type="Pfam" id="PF07647">
    <property type="entry name" value="SAM_2"/>
    <property type="match status" value="1"/>
</dbReference>
<feature type="domain" description="SAM" evidence="5">
    <location>
        <begin position="718"/>
        <end position="775"/>
    </location>
</feature>
<feature type="region of interest" description="Disordered" evidence="4">
    <location>
        <begin position="777"/>
        <end position="835"/>
    </location>
</feature>
<gene>
    <name evidence="6" type="ORF">PSTG_06613</name>
</gene>
<sequence>MASLAPLRPPSASSNRSTTPSSQQNNVFRHQHSLSSSTPSNQHFGALSPRYAPPRSAGGMRQSLDNTKQPLANPPLSPRMPPGSASHNVRPSSEMLGLSAQQQLHGGASLEAEAIDKWFEDLQSYEATLEEMATASLDVSFKEELGAIEQWFRVLSEAERTAALYSLLQSSTQVQIRFFITVLQQMARSDPMTALLSPAPTGNGVSMKQQMEAKLAQLTKMSPASPIVRQFARQSLGTNVNNPSNEPFLSPNSALLSESNSFNGGANDAAATLASQRAKLQSKAANRVSAPGQLLGDSSLKSPKWSNFSGTVEEEAQSRSASPRPKSTSSEINPSANQHASNAPTLSRTLPSPRLGQESQMSPAVGGSWASQVNTPLVPMFANKDPGHNNETHQAHSEAVANRLAEWGASHQAGSNSASLPASALAPSKPRATVDAPPSGIQLDDARKFRRASKSNATNASSGFSGVLSGMNSLSNSTASTVQAPSRSPSNNAANSQSGMLSRTMPSGNTHPSNAHLTSAMSASSGPALPNHMSTQSLLGASQTAMAAAQQNWRNGLSSPNTQSLNSPDPTMVNNLAMMNALAGMNGGMDINSMANLAAMTNMSDPNALQNMANLLNMRQQIQQVQSLQALQQQLQQNGMITGMMNNAPLLSPANNGRLGMNMGGFPMNGGGGIGKRSPGGPVMGGSRSTTAAANKPNHTPGSGANPDEDLDMKLLGDVSAWLRGLRLHKYTSNFEGSNWKEMVLMNDTDLENRGVAAVGARRKMLRTFETVRIKTGMTLPGDGTGERDLNGDRIEASHPAGNVDKLEDHNQDLISDEQNHQPTSNVSVTPESDQ</sequence>
<feature type="region of interest" description="Disordered" evidence="4">
    <location>
        <begin position="474"/>
        <end position="550"/>
    </location>
</feature>
<dbReference type="Pfam" id="PF25479">
    <property type="entry name" value="Vts1"/>
    <property type="match status" value="1"/>
</dbReference>
<feature type="compositionally biased region" description="Basic and acidic residues" evidence="4">
    <location>
        <begin position="385"/>
        <end position="396"/>
    </location>
</feature>